<comment type="subunit">
    <text evidence="12">Component of the TIM23 complex.</text>
</comment>
<evidence type="ECO:0000256" key="11">
    <source>
        <dbReference type="ARBA" id="ARBA00023136"/>
    </source>
</evidence>
<dbReference type="PROSITE" id="PS50969">
    <property type="entry name" value="FCP1"/>
    <property type="match status" value="1"/>
</dbReference>
<dbReference type="InterPro" id="IPR023214">
    <property type="entry name" value="HAD_sf"/>
</dbReference>
<name>H2ZQK7_CIOSA</name>
<dbReference type="InParanoid" id="H2ZQK7"/>
<dbReference type="OMA" id="RTWKEMN"/>
<keyword evidence="16" id="KW-1185">Reference proteome</keyword>
<evidence type="ECO:0000256" key="7">
    <source>
        <dbReference type="ARBA" id="ARBA00022946"/>
    </source>
</evidence>
<evidence type="ECO:0000256" key="9">
    <source>
        <dbReference type="ARBA" id="ARBA00023010"/>
    </source>
</evidence>
<evidence type="ECO:0000256" key="4">
    <source>
        <dbReference type="ARBA" id="ARBA00022692"/>
    </source>
</evidence>
<keyword evidence="6 12" id="KW-0653">Protein transport</keyword>
<reference evidence="16" key="1">
    <citation type="submission" date="2003-08" db="EMBL/GenBank/DDBJ databases">
        <authorList>
            <person name="Birren B."/>
            <person name="Nusbaum C."/>
            <person name="Abebe A."/>
            <person name="Abouelleil A."/>
            <person name="Adekoya E."/>
            <person name="Ait-zahra M."/>
            <person name="Allen N."/>
            <person name="Allen T."/>
            <person name="An P."/>
            <person name="Anderson M."/>
            <person name="Anderson S."/>
            <person name="Arachchi H."/>
            <person name="Armbruster J."/>
            <person name="Bachantsang P."/>
            <person name="Baldwin J."/>
            <person name="Barry A."/>
            <person name="Bayul T."/>
            <person name="Blitshsteyn B."/>
            <person name="Bloom T."/>
            <person name="Blye J."/>
            <person name="Boguslavskiy L."/>
            <person name="Borowsky M."/>
            <person name="Boukhgalter B."/>
            <person name="Brunache A."/>
            <person name="Butler J."/>
            <person name="Calixte N."/>
            <person name="Calvo S."/>
            <person name="Camarata J."/>
            <person name="Campo K."/>
            <person name="Chang J."/>
            <person name="Cheshatsang Y."/>
            <person name="Citroen M."/>
            <person name="Collymore A."/>
            <person name="Considine T."/>
            <person name="Cook A."/>
            <person name="Cooke P."/>
            <person name="Corum B."/>
            <person name="Cuomo C."/>
            <person name="David R."/>
            <person name="Dawoe T."/>
            <person name="Degray S."/>
            <person name="Dodge S."/>
            <person name="Dooley K."/>
            <person name="Dorje P."/>
            <person name="Dorjee K."/>
            <person name="Dorris L."/>
            <person name="Duffey N."/>
            <person name="Dupes A."/>
            <person name="Elkins T."/>
            <person name="Engels R."/>
            <person name="Erickson J."/>
            <person name="Farina A."/>
            <person name="Faro S."/>
            <person name="Ferreira P."/>
            <person name="Fischer H."/>
            <person name="Fitzgerald M."/>
            <person name="Foley K."/>
            <person name="Gage D."/>
            <person name="Galagan J."/>
            <person name="Gearin G."/>
            <person name="Gnerre S."/>
            <person name="Gnirke A."/>
            <person name="Goyette A."/>
            <person name="Graham J."/>
            <person name="Grandbois E."/>
            <person name="Gyaltsen K."/>
            <person name="Hafez N."/>
            <person name="Hagopian D."/>
            <person name="Hagos B."/>
            <person name="Hall J."/>
            <person name="Hatcher B."/>
            <person name="Heller A."/>
            <person name="Higgins H."/>
            <person name="Honan T."/>
            <person name="Horn A."/>
            <person name="Houde N."/>
            <person name="Hughes L."/>
            <person name="Hulme W."/>
            <person name="Husby E."/>
            <person name="Iliev I."/>
            <person name="Jaffe D."/>
            <person name="Jones C."/>
            <person name="Kamal M."/>
            <person name="Kamat A."/>
            <person name="Kamvysselis M."/>
            <person name="Karlsson E."/>
            <person name="Kells C."/>
            <person name="Kieu A."/>
            <person name="Kisner P."/>
            <person name="Kodira C."/>
            <person name="Kulbokas E."/>
            <person name="Labutti K."/>
            <person name="Lama D."/>
            <person name="Landers T."/>
            <person name="Leger J."/>
            <person name="Levine S."/>
            <person name="Lewis D."/>
            <person name="Lewis T."/>
            <person name="Lindblad-toh K."/>
            <person name="Liu X."/>
            <person name="Lokyitsang T."/>
            <person name="Lokyitsang Y."/>
            <person name="Lucien O."/>
            <person name="Lui A."/>
            <person name="Ma L.J."/>
            <person name="Mabbitt R."/>
            <person name="Macdonald J."/>
            <person name="Maclean C."/>
            <person name="Major J."/>
            <person name="Manning J."/>
            <person name="Marabella R."/>
            <person name="Maru K."/>
            <person name="Matthews C."/>
            <person name="Mauceli E."/>
            <person name="Mccarthy M."/>
            <person name="Mcdonough S."/>
            <person name="Mcghee T."/>
            <person name="Meldrim J."/>
            <person name="Meneus L."/>
            <person name="Mesirov J."/>
            <person name="Mihalev A."/>
            <person name="Mihova T."/>
            <person name="Mikkelsen T."/>
            <person name="Mlenga V."/>
            <person name="Moru K."/>
            <person name="Mozes J."/>
            <person name="Mulrain L."/>
            <person name="Munson G."/>
            <person name="Naylor J."/>
            <person name="Newes C."/>
            <person name="Nguyen C."/>
            <person name="Nguyen N."/>
            <person name="Nguyen T."/>
            <person name="Nicol R."/>
            <person name="Nielsen C."/>
            <person name="Nizzari M."/>
            <person name="Norbu C."/>
            <person name="Norbu N."/>
            <person name="O'donnell P."/>
            <person name="Okoawo O."/>
            <person name="O'leary S."/>
            <person name="Omotosho B."/>
            <person name="O'neill K."/>
            <person name="Osman S."/>
            <person name="Parker S."/>
            <person name="Perrin D."/>
            <person name="Phunkhang P."/>
            <person name="Piqani B."/>
            <person name="Purcell S."/>
            <person name="Rachupka T."/>
            <person name="Ramasamy U."/>
            <person name="Rameau R."/>
            <person name="Ray V."/>
            <person name="Raymond C."/>
            <person name="Retta R."/>
            <person name="Richardson S."/>
            <person name="Rise C."/>
            <person name="Rodriguez J."/>
            <person name="Rogers J."/>
            <person name="Rogov P."/>
            <person name="Rutman M."/>
            <person name="Schupbach R."/>
            <person name="Seaman C."/>
            <person name="Settipalli S."/>
            <person name="Sharpe T."/>
            <person name="Sheridan J."/>
            <person name="Sherpa N."/>
            <person name="Shi J."/>
            <person name="Smirnov S."/>
            <person name="Smith C."/>
            <person name="Sougnez C."/>
            <person name="Spencer B."/>
            <person name="Stalker J."/>
            <person name="Stange-thomann N."/>
            <person name="Stavropoulos S."/>
            <person name="Stetson K."/>
            <person name="Stone C."/>
            <person name="Stone S."/>
            <person name="Stubbs M."/>
            <person name="Talamas J."/>
            <person name="Tchuinga P."/>
            <person name="Tenzing P."/>
            <person name="Tesfaye S."/>
            <person name="Theodore J."/>
            <person name="Thoulutsang Y."/>
            <person name="Topham K."/>
            <person name="Towey S."/>
            <person name="Tsamla T."/>
            <person name="Tsomo N."/>
            <person name="Vallee D."/>
            <person name="Vassiliev H."/>
            <person name="Venkataraman V."/>
            <person name="Vinson J."/>
            <person name="Vo A."/>
            <person name="Wade C."/>
            <person name="Wang S."/>
            <person name="Wangchuk T."/>
            <person name="Wangdi T."/>
            <person name="Whittaker C."/>
            <person name="Wilkinson J."/>
            <person name="Wu Y."/>
            <person name="Wyman D."/>
            <person name="Yadav S."/>
            <person name="Yang S."/>
            <person name="Yang X."/>
            <person name="Yeager S."/>
            <person name="Yee E."/>
            <person name="Young G."/>
            <person name="Zainoun J."/>
            <person name="Zembeck L."/>
            <person name="Zimmer A."/>
            <person name="Zody M."/>
            <person name="Lander E."/>
        </authorList>
    </citation>
    <scope>NUCLEOTIDE SEQUENCE [LARGE SCALE GENOMIC DNA]</scope>
</reference>
<keyword evidence="7 12" id="KW-0809">Transit peptide</keyword>
<keyword evidence="5" id="KW-0999">Mitochondrion inner membrane</keyword>
<evidence type="ECO:0000313" key="16">
    <source>
        <dbReference type="Proteomes" id="UP000007875"/>
    </source>
</evidence>
<keyword evidence="11" id="KW-0472">Membrane</keyword>
<comment type="similarity">
    <text evidence="2 12">Belongs to the TIM50 family.</text>
</comment>
<comment type="function">
    <text evidence="12">Essential component of the TIM23 complex, a complex that mediates the translocation of transit peptide-containing proteins across the mitochondrial inner membrane.</text>
</comment>
<dbReference type="eggNOG" id="KOG2832">
    <property type="taxonomic scope" value="Eukaryota"/>
</dbReference>
<evidence type="ECO:0000256" key="5">
    <source>
        <dbReference type="ARBA" id="ARBA00022792"/>
    </source>
</evidence>
<evidence type="ECO:0000259" key="14">
    <source>
        <dbReference type="PROSITE" id="PS50969"/>
    </source>
</evidence>
<evidence type="ECO:0000256" key="3">
    <source>
        <dbReference type="ARBA" id="ARBA00022448"/>
    </source>
</evidence>
<organism evidence="15 16">
    <name type="scientific">Ciona savignyi</name>
    <name type="common">Pacific transparent sea squirt</name>
    <dbReference type="NCBI Taxonomy" id="51511"/>
    <lineage>
        <taxon>Eukaryota</taxon>
        <taxon>Metazoa</taxon>
        <taxon>Chordata</taxon>
        <taxon>Tunicata</taxon>
        <taxon>Ascidiacea</taxon>
        <taxon>Phlebobranchia</taxon>
        <taxon>Cionidae</taxon>
        <taxon>Ciona</taxon>
    </lineage>
</organism>
<dbReference type="GO" id="GO:0005744">
    <property type="term" value="C:TIM23 mitochondrial import inner membrane translocase complex"/>
    <property type="evidence" value="ECO:0007669"/>
    <property type="project" value="UniProtKB-UniRule"/>
</dbReference>
<keyword evidence="4" id="KW-0812">Transmembrane</keyword>
<dbReference type="FunFam" id="3.40.50.1000:FF:000019">
    <property type="entry name" value="Mitochondrial import inner membrane translocase subunit TIM50"/>
    <property type="match status" value="1"/>
</dbReference>
<dbReference type="STRING" id="51511.ENSCSAVP00000019873"/>
<dbReference type="InterPro" id="IPR004274">
    <property type="entry name" value="FCP1_dom"/>
</dbReference>
<feature type="region of interest" description="Disordered" evidence="13">
    <location>
        <begin position="1"/>
        <end position="32"/>
    </location>
</feature>
<reference evidence="15" key="3">
    <citation type="submission" date="2025-09" db="UniProtKB">
        <authorList>
            <consortium name="Ensembl"/>
        </authorList>
    </citation>
    <scope>IDENTIFICATION</scope>
</reference>
<reference evidence="15" key="2">
    <citation type="submission" date="2025-08" db="UniProtKB">
        <authorList>
            <consortium name="Ensembl"/>
        </authorList>
    </citation>
    <scope>IDENTIFICATION</scope>
</reference>
<accession>H2ZQK7</accession>
<dbReference type="Ensembl" id="ENSCSAVT00000020086.1">
    <property type="protein sequence ID" value="ENSCSAVP00000019873.1"/>
    <property type="gene ID" value="ENSCSAVG00000011673.1"/>
</dbReference>
<dbReference type="GeneTree" id="ENSGT01040000240503"/>
<dbReference type="CDD" id="cd07521">
    <property type="entry name" value="HAD_FCP1-like"/>
    <property type="match status" value="1"/>
</dbReference>
<evidence type="ECO:0000256" key="1">
    <source>
        <dbReference type="ARBA" id="ARBA00004434"/>
    </source>
</evidence>
<dbReference type="Gene3D" id="3.40.50.1000">
    <property type="entry name" value="HAD superfamily/HAD-like"/>
    <property type="match status" value="1"/>
</dbReference>
<evidence type="ECO:0000256" key="6">
    <source>
        <dbReference type="ARBA" id="ARBA00022927"/>
    </source>
</evidence>
<protein>
    <recommendedName>
        <fullName evidence="12">Mitochondrial import inner membrane translocase subunit TIM50</fullName>
    </recommendedName>
</protein>
<dbReference type="SUPFAM" id="SSF56784">
    <property type="entry name" value="HAD-like"/>
    <property type="match status" value="1"/>
</dbReference>
<proteinExistence type="inferred from homology"/>
<keyword evidence="10 12" id="KW-0496">Mitochondrion</keyword>
<evidence type="ECO:0000256" key="2">
    <source>
        <dbReference type="ARBA" id="ARBA00006344"/>
    </source>
</evidence>
<dbReference type="PANTHER" id="PTHR12210">
    <property type="entry name" value="DULLARD PROTEIN PHOSPHATASE"/>
    <property type="match status" value="1"/>
</dbReference>
<evidence type="ECO:0000256" key="13">
    <source>
        <dbReference type="SAM" id="MobiDB-lite"/>
    </source>
</evidence>
<feature type="domain" description="FCP1 homology" evidence="14">
    <location>
        <begin position="116"/>
        <end position="276"/>
    </location>
</feature>
<sequence length="340" mass="39145">MYTQNQSTGEDQNQSNDHKKDSQGKGNKEESPFMRSQRYAKWSLLGTVGICTPLFIVMNGKPKTDEEGNEILDEYSEKPVPIAYMKRAWAEVNLVKKDIVEPSSKKLLPDPLEEPYYQPPYTLVIELMDVFLRPVYDSVTGWRFKKRPGIDYFLSQVGPPMYEVVVFTRETGMTAFPLIDSMDSKGYIMYRLFRDSARYQSGFSLGEITKGEMPKLDPYYQKDLKYLNRDLSRVIMVDCDRRACEKQPENGLCLNKWDGDSNDTALFDLAALLRTIATSDVDDVRPILKHYSGYSDPLHAFKLAQARMQQETTQLKEMPKTNSELFARTGSALSSFFRRR</sequence>
<dbReference type="GO" id="GO:0015031">
    <property type="term" value="P:protein transport"/>
    <property type="evidence" value="ECO:0007669"/>
    <property type="project" value="UniProtKB-KW"/>
</dbReference>
<dbReference type="Pfam" id="PF03031">
    <property type="entry name" value="NIF"/>
    <property type="match status" value="1"/>
</dbReference>
<dbReference type="InterPro" id="IPR036412">
    <property type="entry name" value="HAD-like_sf"/>
</dbReference>
<evidence type="ECO:0000256" key="12">
    <source>
        <dbReference type="RuleBase" id="RU365079"/>
    </source>
</evidence>
<dbReference type="Proteomes" id="UP000007875">
    <property type="component" value="Unassembled WGS sequence"/>
</dbReference>
<feature type="compositionally biased region" description="Polar residues" evidence="13">
    <location>
        <begin position="1"/>
        <end position="15"/>
    </location>
</feature>
<dbReference type="InterPro" id="IPR050365">
    <property type="entry name" value="TIM50"/>
</dbReference>
<keyword evidence="8" id="KW-1133">Transmembrane helix</keyword>
<dbReference type="HOGENOM" id="CLU_048293_0_2_1"/>
<evidence type="ECO:0000256" key="8">
    <source>
        <dbReference type="ARBA" id="ARBA00022989"/>
    </source>
</evidence>
<dbReference type="AlphaFoldDB" id="H2ZQK7"/>
<keyword evidence="9 12" id="KW-0811">Translocation</keyword>
<keyword evidence="3 12" id="KW-0813">Transport</keyword>
<feature type="compositionally biased region" description="Basic and acidic residues" evidence="13">
    <location>
        <begin position="16"/>
        <end position="32"/>
    </location>
</feature>
<evidence type="ECO:0000256" key="10">
    <source>
        <dbReference type="ARBA" id="ARBA00023128"/>
    </source>
</evidence>
<dbReference type="SMART" id="SM00577">
    <property type="entry name" value="CPDc"/>
    <property type="match status" value="1"/>
</dbReference>
<comment type="subcellular location">
    <subcellularLocation>
        <location evidence="1 12">Mitochondrion inner membrane</location>
        <topology evidence="1 12">Single-pass membrane protein</topology>
    </subcellularLocation>
</comment>
<evidence type="ECO:0000313" key="15">
    <source>
        <dbReference type="Ensembl" id="ENSCSAVP00000019873.1"/>
    </source>
</evidence>